<dbReference type="AlphaFoldDB" id="A0AAN9SVD2"/>
<organism evidence="1 2">
    <name type="scientific">Psophocarpus tetragonolobus</name>
    <name type="common">Winged bean</name>
    <name type="synonym">Dolichos tetragonolobus</name>
    <dbReference type="NCBI Taxonomy" id="3891"/>
    <lineage>
        <taxon>Eukaryota</taxon>
        <taxon>Viridiplantae</taxon>
        <taxon>Streptophyta</taxon>
        <taxon>Embryophyta</taxon>
        <taxon>Tracheophyta</taxon>
        <taxon>Spermatophyta</taxon>
        <taxon>Magnoliopsida</taxon>
        <taxon>eudicotyledons</taxon>
        <taxon>Gunneridae</taxon>
        <taxon>Pentapetalae</taxon>
        <taxon>rosids</taxon>
        <taxon>fabids</taxon>
        <taxon>Fabales</taxon>
        <taxon>Fabaceae</taxon>
        <taxon>Papilionoideae</taxon>
        <taxon>50 kb inversion clade</taxon>
        <taxon>NPAAA clade</taxon>
        <taxon>indigoferoid/millettioid clade</taxon>
        <taxon>Phaseoleae</taxon>
        <taxon>Psophocarpus</taxon>
    </lineage>
</organism>
<dbReference type="PANTHER" id="PTHR33070:SF120">
    <property type="entry name" value="EXPRESSED PROTEIN"/>
    <property type="match status" value="1"/>
</dbReference>
<name>A0AAN9SVD2_PSOTE</name>
<evidence type="ECO:0000313" key="2">
    <source>
        <dbReference type="Proteomes" id="UP001386955"/>
    </source>
</evidence>
<sequence length="298" mass="34210">MPGSNTAKEFHYHVRSISLPCRLHPSLPKIEKELNRMKTWEASSQSQTEAIKVGLKGLAELYNCVEELVGCPLTQQALLRHEGKHLEKPLDMSVCLLDTCGSARELLSLMKEQVLDLQSALRRKGVDSSLNSQICAYICFRKRARKDITKRLRALQMMESGFKSYSYNLLDLDHLLFMVVNVLREISKITILFFRKFLLFMCAPVLKKNTRGWSFLTRIVSTESDREKRVINEIGDIDLVLCSFHRCFKKNDAKTDVQIMKRKLGELDGSVRELEAGLDCLFRCLIQQRVSLLNLLTP</sequence>
<dbReference type="GO" id="GO:0048364">
    <property type="term" value="P:root development"/>
    <property type="evidence" value="ECO:0007669"/>
    <property type="project" value="InterPro"/>
</dbReference>
<gene>
    <name evidence="1" type="ORF">VNO78_08537</name>
</gene>
<reference evidence="1 2" key="1">
    <citation type="submission" date="2024-01" db="EMBL/GenBank/DDBJ databases">
        <title>The genomes of 5 underutilized Papilionoideae crops provide insights into root nodulation and disease resistanc.</title>
        <authorList>
            <person name="Jiang F."/>
        </authorList>
    </citation>
    <scope>NUCLEOTIDE SEQUENCE [LARGE SCALE GENOMIC DNA]</scope>
    <source>
        <strain evidence="1">DUOXIRENSHENG_FW03</strain>
        <tissue evidence="1">Leaves</tissue>
    </source>
</reference>
<dbReference type="Pfam" id="PF03087">
    <property type="entry name" value="BPS1"/>
    <property type="match status" value="1"/>
</dbReference>
<protein>
    <submittedName>
        <fullName evidence="1">Uncharacterized protein</fullName>
    </submittedName>
</protein>
<accession>A0AAN9SVD2</accession>
<dbReference type="InterPro" id="IPR004320">
    <property type="entry name" value="BPS1_pln"/>
</dbReference>
<dbReference type="GO" id="GO:0048367">
    <property type="term" value="P:shoot system development"/>
    <property type="evidence" value="ECO:0007669"/>
    <property type="project" value="InterPro"/>
</dbReference>
<proteinExistence type="predicted"/>
<keyword evidence="2" id="KW-1185">Reference proteome</keyword>
<dbReference type="PANTHER" id="PTHR33070">
    <property type="entry name" value="OS06G0725500 PROTEIN"/>
    <property type="match status" value="1"/>
</dbReference>
<dbReference type="Proteomes" id="UP001386955">
    <property type="component" value="Unassembled WGS sequence"/>
</dbReference>
<dbReference type="EMBL" id="JAYMYS010000002">
    <property type="protein sequence ID" value="KAK7406901.1"/>
    <property type="molecule type" value="Genomic_DNA"/>
</dbReference>
<evidence type="ECO:0000313" key="1">
    <source>
        <dbReference type="EMBL" id="KAK7406901.1"/>
    </source>
</evidence>
<comment type="caution">
    <text evidence="1">The sequence shown here is derived from an EMBL/GenBank/DDBJ whole genome shotgun (WGS) entry which is preliminary data.</text>
</comment>